<dbReference type="Proteomes" id="UP000276215">
    <property type="component" value="Unassembled WGS sequence"/>
</dbReference>
<dbReference type="AlphaFoldDB" id="A0A3N4JBZ0"/>
<name>A0A3N4JBZ0_9PEZI</name>
<gene>
    <name evidence="2" type="ORF">L873DRAFT_1793240</name>
</gene>
<protein>
    <submittedName>
        <fullName evidence="2">Uncharacterized protein</fullName>
    </submittedName>
</protein>
<dbReference type="EMBL" id="ML120444">
    <property type="protein sequence ID" value="RPA93950.1"/>
    <property type="molecule type" value="Genomic_DNA"/>
</dbReference>
<organism evidence="2 3">
    <name type="scientific">Choiromyces venosus 120613-1</name>
    <dbReference type="NCBI Taxonomy" id="1336337"/>
    <lineage>
        <taxon>Eukaryota</taxon>
        <taxon>Fungi</taxon>
        <taxon>Dikarya</taxon>
        <taxon>Ascomycota</taxon>
        <taxon>Pezizomycotina</taxon>
        <taxon>Pezizomycetes</taxon>
        <taxon>Pezizales</taxon>
        <taxon>Tuberaceae</taxon>
        <taxon>Choiromyces</taxon>
    </lineage>
</organism>
<proteinExistence type="predicted"/>
<evidence type="ECO:0000313" key="3">
    <source>
        <dbReference type="Proteomes" id="UP000276215"/>
    </source>
</evidence>
<sequence length="160" mass="18352">MFFSRHFTVAGIITLILAFINSRRRNPRRPPTPPARLRIHTRLHLRHRNRNFDFFFDERPLPGIPHLNHRNRALHLIPIPADAGLFFQGPRPVEILPDEPALHVLPEPALPPSDQEAPLSLTEPAPPPQVHPPANGGPGLQDRPWRFGWEYWEPYGTGRP</sequence>
<feature type="region of interest" description="Disordered" evidence="1">
    <location>
        <begin position="106"/>
        <end position="145"/>
    </location>
</feature>
<keyword evidence="3" id="KW-1185">Reference proteome</keyword>
<reference evidence="2 3" key="1">
    <citation type="journal article" date="2018" name="Nat. Ecol. Evol.">
        <title>Pezizomycetes genomes reveal the molecular basis of ectomycorrhizal truffle lifestyle.</title>
        <authorList>
            <person name="Murat C."/>
            <person name="Payen T."/>
            <person name="Noel B."/>
            <person name="Kuo A."/>
            <person name="Morin E."/>
            <person name="Chen J."/>
            <person name="Kohler A."/>
            <person name="Krizsan K."/>
            <person name="Balestrini R."/>
            <person name="Da Silva C."/>
            <person name="Montanini B."/>
            <person name="Hainaut M."/>
            <person name="Levati E."/>
            <person name="Barry K.W."/>
            <person name="Belfiori B."/>
            <person name="Cichocki N."/>
            <person name="Clum A."/>
            <person name="Dockter R.B."/>
            <person name="Fauchery L."/>
            <person name="Guy J."/>
            <person name="Iotti M."/>
            <person name="Le Tacon F."/>
            <person name="Lindquist E.A."/>
            <person name="Lipzen A."/>
            <person name="Malagnac F."/>
            <person name="Mello A."/>
            <person name="Molinier V."/>
            <person name="Miyauchi S."/>
            <person name="Poulain J."/>
            <person name="Riccioni C."/>
            <person name="Rubini A."/>
            <person name="Sitrit Y."/>
            <person name="Splivallo R."/>
            <person name="Traeger S."/>
            <person name="Wang M."/>
            <person name="Zifcakova L."/>
            <person name="Wipf D."/>
            <person name="Zambonelli A."/>
            <person name="Paolocci F."/>
            <person name="Nowrousian M."/>
            <person name="Ottonello S."/>
            <person name="Baldrian P."/>
            <person name="Spatafora J.W."/>
            <person name="Henrissat B."/>
            <person name="Nagy L.G."/>
            <person name="Aury J.M."/>
            <person name="Wincker P."/>
            <person name="Grigoriev I.V."/>
            <person name="Bonfante P."/>
            <person name="Martin F.M."/>
        </authorList>
    </citation>
    <scope>NUCLEOTIDE SEQUENCE [LARGE SCALE GENOMIC DNA]</scope>
    <source>
        <strain evidence="2 3">120613-1</strain>
    </source>
</reference>
<evidence type="ECO:0000256" key="1">
    <source>
        <dbReference type="SAM" id="MobiDB-lite"/>
    </source>
</evidence>
<evidence type="ECO:0000313" key="2">
    <source>
        <dbReference type="EMBL" id="RPA93950.1"/>
    </source>
</evidence>
<accession>A0A3N4JBZ0</accession>